<organism evidence="1 2">
    <name type="scientific">Haliscomenobacter hydrossis (strain ATCC 27775 / DSM 1100 / LMG 10767 / O)</name>
    <dbReference type="NCBI Taxonomy" id="760192"/>
    <lineage>
        <taxon>Bacteria</taxon>
        <taxon>Pseudomonadati</taxon>
        <taxon>Bacteroidota</taxon>
        <taxon>Saprospiria</taxon>
        <taxon>Saprospirales</taxon>
        <taxon>Haliscomenobacteraceae</taxon>
        <taxon>Haliscomenobacter</taxon>
    </lineage>
</organism>
<name>F4KSL8_HALH1</name>
<dbReference type="Proteomes" id="UP000008461">
    <property type="component" value="Chromosome"/>
</dbReference>
<proteinExistence type="predicted"/>
<dbReference type="KEGG" id="hhy:Halhy_0068"/>
<dbReference type="AlphaFoldDB" id="F4KSL8"/>
<dbReference type="EMBL" id="CP002691">
    <property type="protein sequence ID" value="AEE47982.1"/>
    <property type="molecule type" value="Genomic_DNA"/>
</dbReference>
<protein>
    <submittedName>
        <fullName evidence="1">Uncharacterized protein</fullName>
    </submittedName>
</protein>
<reference evidence="1 2" key="1">
    <citation type="journal article" date="2011" name="Stand. Genomic Sci.">
        <title>Complete genome sequence of Haliscomenobacter hydrossis type strain (O).</title>
        <authorList>
            <consortium name="US DOE Joint Genome Institute (JGI-PGF)"/>
            <person name="Daligault H."/>
            <person name="Lapidus A."/>
            <person name="Zeytun A."/>
            <person name="Nolan M."/>
            <person name="Lucas S."/>
            <person name="Del Rio T.G."/>
            <person name="Tice H."/>
            <person name="Cheng J.F."/>
            <person name="Tapia R."/>
            <person name="Han C."/>
            <person name="Goodwin L."/>
            <person name="Pitluck S."/>
            <person name="Liolios K."/>
            <person name="Pagani I."/>
            <person name="Ivanova N."/>
            <person name="Huntemann M."/>
            <person name="Mavromatis K."/>
            <person name="Mikhailova N."/>
            <person name="Pati A."/>
            <person name="Chen A."/>
            <person name="Palaniappan K."/>
            <person name="Land M."/>
            <person name="Hauser L."/>
            <person name="Brambilla E.M."/>
            <person name="Rohde M."/>
            <person name="Verbarg S."/>
            <person name="Goker M."/>
            <person name="Bristow J."/>
            <person name="Eisen J.A."/>
            <person name="Markowitz V."/>
            <person name="Hugenholtz P."/>
            <person name="Kyrpides N.C."/>
            <person name="Klenk H.P."/>
            <person name="Woyke T."/>
        </authorList>
    </citation>
    <scope>NUCLEOTIDE SEQUENCE [LARGE SCALE GENOMIC DNA]</scope>
    <source>
        <strain evidence="2">ATCC 27775 / DSM 1100 / LMG 10767 / O</strain>
    </source>
</reference>
<dbReference type="HOGENOM" id="CLU_3080475_0_0_10"/>
<evidence type="ECO:0000313" key="2">
    <source>
        <dbReference type="Proteomes" id="UP000008461"/>
    </source>
</evidence>
<dbReference type="STRING" id="760192.Halhy_0068"/>
<gene>
    <name evidence="1" type="ordered locus">Halhy_0068</name>
</gene>
<reference key="2">
    <citation type="submission" date="2011-04" db="EMBL/GenBank/DDBJ databases">
        <title>Complete sequence of chromosome of Haliscomenobacter hydrossis DSM 1100.</title>
        <authorList>
            <consortium name="US DOE Joint Genome Institute (JGI-PGF)"/>
            <person name="Lucas S."/>
            <person name="Han J."/>
            <person name="Lapidus A."/>
            <person name="Bruce D."/>
            <person name="Goodwin L."/>
            <person name="Pitluck S."/>
            <person name="Peters L."/>
            <person name="Kyrpides N."/>
            <person name="Mavromatis K."/>
            <person name="Ivanova N."/>
            <person name="Ovchinnikova G."/>
            <person name="Pagani I."/>
            <person name="Daligault H."/>
            <person name="Detter J.C."/>
            <person name="Han C."/>
            <person name="Land M."/>
            <person name="Hauser L."/>
            <person name="Markowitz V."/>
            <person name="Cheng J.-F."/>
            <person name="Hugenholtz P."/>
            <person name="Woyke T."/>
            <person name="Wu D."/>
            <person name="Verbarg S."/>
            <person name="Frueling A."/>
            <person name="Brambilla E."/>
            <person name="Klenk H.-P."/>
            <person name="Eisen J.A."/>
        </authorList>
    </citation>
    <scope>NUCLEOTIDE SEQUENCE</scope>
    <source>
        <strain>DSM 1100</strain>
    </source>
</reference>
<keyword evidence="2" id="KW-1185">Reference proteome</keyword>
<sequence>MKSQIKKSQHTLLACAVLVLCFSCNRGYGCPTNFSFTDLITEAIKTVFSLFF</sequence>
<dbReference type="RefSeq" id="WP_013762546.1">
    <property type="nucleotide sequence ID" value="NC_015510.1"/>
</dbReference>
<accession>F4KSL8</accession>
<evidence type="ECO:0000313" key="1">
    <source>
        <dbReference type="EMBL" id="AEE47982.1"/>
    </source>
</evidence>